<protein>
    <submittedName>
        <fullName evidence="1">Uncharacterized protein</fullName>
    </submittedName>
</protein>
<accession>A0A438IGW4</accession>
<proteinExistence type="predicted"/>
<evidence type="ECO:0000313" key="2">
    <source>
        <dbReference type="Proteomes" id="UP000288805"/>
    </source>
</evidence>
<dbReference type="Proteomes" id="UP000288805">
    <property type="component" value="Unassembled WGS sequence"/>
</dbReference>
<comment type="caution">
    <text evidence="1">The sequence shown here is derived from an EMBL/GenBank/DDBJ whole genome shotgun (WGS) entry which is preliminary data.</text>
</comment>
<name>A0A438IGW4_VITVI</name>
<reference evidence="1 2" key="1">
    <citation type="journal article" date="2018" name="PLoS Genet.">
        <title>Population sequencing reveals clonal diversity and ancestral inbreeding in the grapevine cultivar Chardonnay.</title>
        <authorList>
            <person name="Roach M.J."/>
            <person name="Johnson D.L."/>
            <person name="Bohlmann J."/>
            <person name="van Vuuren H.J."/>
            <person name="Jones S.J."/>
            <person name="Pretorius I.S."/>
            <person name="Schmidt S.A."/>
            <person name="Borneman A.R."/>
        </authorList>
    </citation>
    <scope>NUCLEOTIDE SEQUENCE [LARGE SCALE GENOMIC DNA]</scope>
    <source>
        <strain evidence="2">cv. Chardonnay</strain>
        <tissue evidence="1">Leaf</tissue>
    </source>
</reference>
<organism evidence="1 2">
    <name type="scientific">Vitis vinifera</name>
    <name type="common">Grape</name>
    <dbReference type="NCBI Taxonomy" id="29760"/>
    <lineage>
        <taxon>Eukaryota</taxon>
        <taxon>Viridiplantae</taxon>
        <taxon>Streptophyta</taxon>
        <taxon>Embryophyta</taxon>
        <taxon>Tracheophyta</taxon>
        <taxon>Spermatophyta</taxon>
        <taxon>Magnoliopsida</taxon>
        <taxon>eudicotyledons</taxon>
        <taxon>Gunneridae</taxon>
        <taxon>Pentapetalae</taxon>
        <taxon>rosids</taxon>
        <taxon>Vitales</taxon>
        <taxon>Vitaceae</taxon>
        <taxon>Viteae</taxon>
        <taxon>Vitis</taxon>
    </lineage>
</organism>
<sequence length="80" mass="8664">MWFEALSGLMINLEKSELILSGDVSNLEKLAGILGYKVGALPTTYLGQPLGASYKCYKEGSKEFGKDAKGFSLRRGGFDP</sequence>
<evidence type="ECO:0000313" key="1">
    <source>
        <dbReference type="EMBL" id="RVW95978.1"/>
    </source>
</evidence>
<dbReference type="EMBL" id="QGNW01000110">
    <property type="protein sequence ID" value="RVW95978.1"/>
    <property type="molecule type" value="Genomic_DNA"/>
</dbReference>
<gene>
    <name evidence="1" type="ORF">CK203_027611</name>
</gene>
<dbReference type="AlphaFoldDB" id="A0A438IGW4"/>